<evidence type="ECO:0000259" key="1">
    <source>
        <dbReference type="Pfam" id="PF02602"/>
    </source>
</evidence>
<dbReference type="OrthoDB" id="9775656at2"/>
<dbReference type="PANTHER" id="PTHR40082">
    <property type="entry name" value="BLR5956 PROTEIN"/>
    <property type="match status" value="1"/>
</dbReference>
<proteinExistence type="predicted"/>
<accession>A0A220U257</accession>
<dbReference type="InterPro" id="IPR039793">
    <property type="entry name" value="UROS/Hem4"/>
</dbReference>
<evidence type="ECO:0000313" key="2">
    <source>
        <dbReference type="EMBL" id="ASK62180.1"/>
    </source>
</evidence>
<dbReference type="InterPro" id="IPR036108">
    <property type="entry name" value="4pyrrol_syn_uPrphyn_synt_sf"/>
</dbReference>
<organism evidence="2 3">
    <name type="scientific">Virgibacillus phasianinus</name>
    <dbReference type="NCBI Taxonomy" id="2017483"/>
    <lineage>
        <taxon>Bacteria</taxon>
        <taxon>Bacillati</taxon>
        <taxon>Bacillota</taxon>
        <taxon>Bacilli</taxon>
        <taxon>Bacillales</taxon>
        <taxon>Bacillaceae</taxon>
        <taxon>Virgibacillus</taxon>
    </lineage>
</organism>
<reference evidence="2 3" key="1">
    <citation type="submission" date="2017-07" db="EMBL/GenBank/DDBJ databases">
        <title>Virgibacillus sp. LM2416.</title>
        <authorList>
            <person name="Tak E.J."/>
            <person name="Bae J.-W."/>
        </authorList>
    </citation>
    <scope>NUCLEOTIDE SEQUENCE [LARGE SCALE GENOMIC DNA]</scope>
    <source>
        <strain evidence="2 3">LM2416</strain>
    </source>
</reference>
<dbReference type="CDD" id="cd06578">
    <property type="entry name" value="HemD"/>
    <property type="match status" value="1"/>
</dbReference>
<dbReference type="InterPro" id="IPR003754">
    <property type="entry name" value="4pyrrol_synth_uPrphyn_synth"/>
</dbReference>
<dbReference type="PANTHER" id="PTHR40082:SF1">
    <property type="entry name" value="BLR5956 PROTEIN"/>
    <property type="match status" value="1"/>
</dbReference>
<dbReference type="Pfam" id="PF02602">
    <property type="entry name" value="HEM4"/>
    <property type="match status" value="1"/>
</dbReference>
<protein>
    <submittedName>
        <fullName evidence="2">Uroporphyrinogen-III synthase</fullName>
    </submittedName>
</protein>
<dbReference type="AlphaFoldDB" id="A0A220U257"/>
<evidence type="ECO:0000313" key="3">
    <source>
        <dbReference type="Proteomes" id="UP000198312"/>
    </source>
</evidence>
<dbReference type="NCBIfam" id="NF004584">
    <property type="entry name" value="PRK05928.2-1"/>
    <property type="match status" value="1"/>
</dbReference>
<dbReference type="GO" id="GO:0004852">
    <property type="term" value="F:uroporphyrinogen-III synthase activity"/>
    <property type="evidence" value="ECO:0007669"/>
    <property type="project" value="InterPro"/>
</dbReference>
<keyword evidence="3" id="KW-1185">Reference proteome</keyword>
<dbReference type="Gene3D" id="3.40.50.10090">
    <property type="match status" value="2"/>
</dbReference>
<feature type="domain" description="Tetrapyrrole biosynthesis uroporphyrinogen III synthase" evidence="1">
    <location>
        <begin position="15"/>
        <end position="253"/>
    </location>
</feature>
<dbReference type="RefSeq" id="WP_089061440.1">
    <property type="nucleotide sequence ID" value="NZ_CP022315.1"/>
</dbReference>
<dbReference type="Proteomes" id="UP000198312">
    <property type="component" value="Chromosome"/>
</dbReference>
<sequence>MIGLKVGIAATRKADEIAALVQKSGGIPVVFSIQGKQQLNESTVGNDIKELLDTTFDVVLLTTGVGIETLESAAHNLGRHSEFIQQLEKTNLAIRGSKTIKWAKKYSLSATYVSRDGTMESLVDALADARPGGGTRLFLQAYNQDDAALQQALEAAGYAVYLSKPYQYKAPDNNTLSALRKEIVDKSLHTVIFTSKTQVHNLFNGTELAGEIVDSFNNGVLAAAVGKITASELEQKGISYVFQPNRSRMGAMVVELREYLATDVVPKT</sequence>
<dbReference type="SUPFAM" id="SSF69618">
    <property type="entry name" value="HemD-like"/>
    <property type="match status" value="1"/>
</dbReference>
<gene>
    <name evidence="2" type="ORF">CFK37_08395</name>
</gene>
<dbReference type="GO" id="GO:0006780">
    <property type="term" value="P:uroporphyrinogen III biosynthetic process"/>
    <property type="evidence" value="ECO:0007669"/>
    <property type="project" value="InterPro"/>
</dbReference>
<name>A0A220U257_9BACI</name>
<dbReference type="EMBL" id="CP022315">
    <property type="protein sequence ID" value="ASK62180.1"/>
    <property type="molecule type" value="Genomic_DNA"/>
</dbReference>
<dbReference type="KEGG" id="vil:CFK37_08395"/>